<dbReference type="EMBL" id="KN837651">
    <property type="protein sequence ID" value="KIJ23510.1"/>
    <property type="molecule type" value="Genomic_DNA"/>
</dbReference>
<dbReference type="CDD" id="cd02440">
    <property type="entry name" value="AdoMet_MTases"/>
    <property type="match status" value="1"/>
</dbReference>
<dbReference type="PANTHER" id="PTHR43861:SF3">
    <property type="entry name" value="PUTATIVE (AFU_ORTHOLOGUE AFUA_2G14390)-RELATED"/>
    <property type="match status" value="1"/>
</dbReference>
<accession>A0A0C9UEA4</accession>
<gene>
    <name evidence="3" type="ORF">M422DRAFT_131079</name>
</gene>
<proteinExistence type="predicted"/>
<protein>
    <recommendedName>
        <fullName evidence="2">Methyltransferase domain-containing protein</fullName>
    </recommendedName>
</protein>
<dbReference type="SUPFAM" id="SSF53335">
    <property type="entry name" value="S-adenosyl-L-methionine-dependent methyltransferases"/>
    <property type="match status" value="1"/>
</dbReference>
<dbReference type="AlphaFoldDB" id="A0A0C9UEA4"/>
<feature type="domain" description="Methyltransferase" evidence="2">
    <location>
        <begin position="24"/>
        <end position="162"/>
    </location>
</feature>
<dbReference type="Gene3D" id="3.40.50.150">
    <property type="entry name" value="Vaccinia Virus protein VP39"/>
    <property type="match status" value="1"/>
</dbReference>
<sequence length="173" mass="19136">PGVRDMFEQLGAVILRKANFDPEQTQMMDFACGYGAMSLQLAMHCKRIVGVDISQGMVGAYNKELPAAGFANTRGVCAELRPDVEENQLEGEKFDVIICARSYKHIADNVGITQALKSYLKPRGILLVLDIITGKTRSTMPLVPALMAHKDGYNEDDMKNIFDAAGLQEFEYE</sequence>
<organism evidence="3 4">
    <name type="scientific">Sphaerobolus stellatus (strain SS14)</name>
    <dbReference type="NCBI Taxonomy" id="990650"/>
    <lineage>
        <taxon>Eukaryota</taxon>
        <taxon>Fungi</taxon>
        <taxon>Dikarya</taxon>
        <taxon>Basidiomycota</taxon>
        <taxon>Agaricomycotina</taxon>
        <taxon>Agaricomycetes</taxon>
        <taxon>Phallomycetidae</taxon>
        <taxon>Geastrales</taxon>
        <taxon>Sphaerobolaceae</taxon>
        <taxon>Sphaerobolus</taxon>
    </lineage>
</organism>
<reference evidence="3 4" key="1">
    <citation type="submission" date="2014-06" db="EMBL/GenBank/DDBJ databases">
        <title>Evolutionary Origins and Diversification of the Mycorrhizal Mutualists.</title>
        <authorList>
            <consortium name="DOE Joint Genome Institute"/>
            <consortium name="Mycorrhizal Genomics Consortium"/>
            <person name="Kohler A."/>
            <person name="Kuo A."/>
            <person name="Nagy L.G."/>
            <person name="Floudas D."/>
            <person name="Copeland A."/>
            <person name="Barry K.W."/>
            <person name="Cichocki N."/>
            <person name="Veneault-Fourrey C."/>
            <person name="LaButti K."/>
            <person name="Lindquist E.A."/>
            <person name="Lipzen A."/>
            <person name="Lundell T."/>
            <person name="Morin E."/>
            <person name="Murat C."/>
            <person name="Riley R."/>
            <person name="Ohm R."/>
            <person name="Sun H."/>
            <person name="Tunlid A."/>
            <person name="Henrissat B."/>
            <person name="Grigoriev I.V."/>
            <person name="Hibbett D.S."/>
            <person name="Martin F."/>
        </authorList>
    </citation>
    <scope>NUCLEOTIDE SEQUENCE [LARGE SCALE GENOMIC DNA]</scope>
    <source>
        <strain evidence="3 4">SS14</strain>
    </source>
</reference>
<dbReference type="InterPro" id="IPR029063">
    <property type="entry name" value="SAM-dependent_MTases_sf"/>
</dbReference>
<keyword evidence="1" id="KW-0808">Transferase</keyword>
<name>A0A0C9UEA4_SPHS4</name>
<evidence type="ECO:0000259" key="2">
    <source>
        <dbReference type="Pfam" id="PF13847"/>
    </source>
</evidence>
<evidence type="ECO:0000256" key="1">
    <source>
        <dbReference type="ARBA" id="ARBA00022679"/>
    </source>
</evidence>
<dbReference type="PANTHER" id="PTHR43861">
    <property type="entry name" value="TRANS-ACONITATE 2-METHYLTRANSFERASE-RELATED"/>
    <property type="match status" value="1"/>
</dbReference>
<feature type="non-terminal residue" evidence="3">
    <location>
        <position position="173"/>
    </location>
</feature>
<evidence type="ECO:0000313" key="3">
    <source>
        <dbReference type="EMBL" id="KIJ23510.1"/>
    </source>
</evidence>
<keyword evidence="4" id="KW-1185">Reference proteome</keyword>
<dbReference type="Proteomes" id="UP000054279">
    <property type="component" value="Unassembled WGS sequence"/>
</dbReference>
<dbReference type="GO" id="GO:0016740">
    <property type="term" value="F:transferase activity"/>
    <property type="evidence" value="ECO:0007669"/>
    <property type="project" value="UniProtKB-KW"/>
</dbReference>
<feature type="non-terminal residue" evidence="3">
    <location>
        <position position="1"/>
    </location>
</feature>
<dbReference type="OrthoDB" id="3647at2759"/>
<dbReference type="InterPro" id="IPR025714">
    <property type="entry name" value="Methyltranfer_dom"/>
</dbReference>
<dbReference type="HOGENOM" id="CLU_037990_1_1_1"/>
<dbReference type="Pfam" id="PF13847">
    <property type="entry name" value="Methyltransf_31"/>
    <property type="match status" value="1"/>
</dbReference>
<evidence type="ECO:0000313" key="4">
    <source>
        <dbReference type="Proteomes" id="UP000054279"/>
    </source>
</evidence>